<evidence type="ECO:0000256" key="1">
    <source>
        <dbReference type="SAM" id="MobiDB-lite"/>
    </source>
</evidence>
<gene>
    <name evidence="2" type="ORF">C0Q70_10234</name>
</gene>
<dbReference type="AlphaFoldDB" id="A0A2T7PC17"/>
<evidence type="ECO:0000313" key="2">
    <source>
        <dbReference type="EMBL" id="PVD30958.1"/>
    </source>
</evidence>
<name>A0A2T7PC17_POMCA</name>
<keyword evidence="3" id="KW-1185">Reference proteome</keyword>
<dbReference type="EMBL" id="PZQS01000005">
    <property type="protein sequence ID" value="PVD30958.1"/>
    <property type="molecule type" value="Genomic_DNA"/>
</dbReference>
<protein>
    <submittedName>
        <fullName evidence="2">Uncharacterized protein</fullName>
    </submittedName>
</protein>
<organism evidence="2 3">
    <name type="scientific">Pomacea canaliculata</name>
    <name type="common">Golden apple snail</name>
    <dbReference type="NCBI Taxonomy" id="400727"/>
    <lineage>
        <taxon>Eukaryota</taxon>
        <taxon>Metazoa</taxon>
        <taxon>Spiralia</taxon>
        <taxon>Lophotrochozoa</taxon>
        <taxon>Mollusca</taxon>
        <taxon>Gastropoda</taxon>
        <taxon>Caenogastropoda</taxon>
        <taxon>Architaenioglossa</taxon>
        <taxon>Ampullarioidea</taxon>
        <taxon>Ampullariidae</taxon>
        <taxon>Pomacea</taxon>
    </lineage>
</organism>
<feature type="compositionally biased region" description="Basic and acidic residues" evidence="1">
    <location>
        <begin position="80"/>
        <end position="107"/>
    </location>
</feature>
<accession>A0A2T7PC17</accession>
<feature type="region of interest" description="Disordered" evidence="1">
    <location>
        <begin position="65"/>
        <end position="113"/>
    </location>
</feature>
<comment type="caution">
    <text evidence="2">The sequence shown here is derived from an EMBL/GenBank/DDBJ whole genome shotgun (WGS) entry which is preliminary data.</text>
</comment>
<sequence length="168" mass="17987">MGVSLLTFSAATGLNSKRQQRGCRLTASAGQQQQQHRGSAVVELVCVGTMVVGLRSVSGCQCAPDNRETPGDSYTRMSSHCHDSKSTNGRQHDSHVAARSCSQHDVRLPPAASTTRQLPPLWCAAPDIRTSMEPPAGHNLSLSARAPKLQETTTNYPGALARGLKRKK</sequence>
<proteinExistence type="predicted"/>
<reference evidence="2 3" key="1">
    <citation type="submission" date="2018-04" db="EMBL/GenBank/DDBJ databases">
        <title>The genome of golden apple snail Pomacea canaliculata provides insight into stress tolerance and invasive adaptation.</title>
        <authorList>
            <person name="Liu C."/>
            <person name="Liu B."/>
            <person name="Ren Y."/>
            <person name="Zhang Y."/>
            <person name="Wang H."/>
            <person name="Li S."/>
            <person name="Jiang F."/>
            <person name="Yin L."/>
            <person name="Zhang G."/>
            <person name="Qian W."/>
            <person name="Fan W."/>
        </authorList>
    </citation>
    <scope>NUCLEOTIDE SEQUENCE [LARGE SCALE GENOMIC DNA]</scope>
    <source>
        <strain evidence="2">SZHN2017</strain>
        <tissue evidence="2">Muscle</tissue>
    </source>
</reference>
<evidence type="ECO:0000313" key="3">
    <source>
        <dbReference type="Proteomes" id="UP000245119"/>
    </source>
</evidence>
<dbReference type="Proteomes" id="UP000245119">
    <property type="component" value="Linkage Group LG5"/>
</dbReference>